<dbReference type="FunCoup" id="A7TNU2">
    <property type="interactions" value="56"/>
</dbReference>
<protein>
    <submittedName>
        <fullName evidence="2">Uncharacterized protein</fullName>
    </submittedName>
</protein>
<dbReference type="InParanoid" id="A7TNU2"/>
<feature type="compositionally biased region" description="Polar residues" evidence="1">
    <location>
        <begin position="236"/>
        <end position="249"/>
    </location>
</feature>
<organism evidence="3">
    <name type="scientific">Vanderwaltozyma polyspora (strain ATCC 22028 / DSM 70294 / BCRC 21397 / CBS 2163 / NBRC 10782 / NRRL Y-8283 / UCD 57-17)</name>
    <name type="common">Kluyveromyces polysporus</name>
    <dbReference type="NCBI Taxonomy" id="436907"/>
    <lineage>
        <taxon>Eukaryota</taxon>
        <taxon>Fungi</taxon>
        <taxon>Dikarya</taxon>
        <taxon>Ascomycota</taxon>
        <taxon>Saccharomycotina</taxon>
        <taxon>Saccharomycetes</taxon>
        <taxon>Saccharomycetales</taxon>
        <taxon>Saccharomycetaceae</taxon>
        <taxon>Vanderwaltozyma</taxon>
    </lineage>
</organism>
<keyword evidence="3" id="KW-1185">Reference proteome</keyword>
<feature type="compositionally biased region" description="Low complexity" evidence="1">
    <location>
        <begin position="210"/>
        <end position="226"/>
    </location>
</feature>
<dbReference type="HOGENOM" id="CLU_079711_0_0_1"/>
<dbReference type="RefSeq" id="XP_001643943.1">
    <property type="nucleotide sequence ID" value="XM_001643893.1"/>
</dbReference>
<dbReference type="OrthoDB" id="4070108at2759"/>
<feature type="region of interest" description="Disordered" evidence="1">
    <location>
        <begin position="210"/>
        <end position="249"/>
    </location>
</feature>
<evidence type="ECO:0000256" key="1">
    <source>
        <dbReference type="SAM" id="MobiDB-lite"/>
    </source>
</evidence>
<name>A7TNU2_VANPO</name>
<proteinExistence type="predicted"/>
<dbReference type="PhylomeDB" id="A7TNU2"/>
<evidence type="ECO:0000313" key="3">
    <source>
        <dbReference type="Proteomes" id="UP000000267"/>
    </source>
</evidence>
<dbReference type="AlphaFoldDB" id="A7TNU2"/>
<dbReference type="Proteomes" id="UP000000267">
    <property type="component" value="Unassembled WGS sequence"/>
</dbReference>
<dbReference type="GeneID" id="5544215"/>
<sequence>MSIGEVLNVYNGDNSPKLKITCIKKFINVLDLIDHIKNIQDIYYLEFQISETITLNLKIESSCKNTPILIVEFDEINNIYYLWKSSGNWDMSTVISSFYTNHIVNDRKNSNDTLLYFVNSKEYQSHFNKKNLLKFIEKIDFNWDEEIVIKFWETFNYFLNKEGITTKVGSNENESVYNSLIILSILKIKLLQNQLLMKHKIIKYSQKMTNLNSNSNSKSKPNTKSNTKTKTKKMPDSNSSSGIDPSTSLNEKCISKTKTIKNNNLVENIYQNLSKLDNEFRHKKIDNI</sequence>
<gene>
    <name evidence="2" type="ORF">Kpol_1016p28</name>
</gene>
<reference evidence="2 3" key="1">
    <citation type="journal article" date="2007" name="Proc. Natl. Acad. Sci. U.S.A.">
        <title>Independent sorting-out of thousands of duplicated gene pairs in two yeast species descended from a whole-genome duplication.</title>
        <authorList>
            <person name="Scannell D.R."/>
            <person name="Frank A.C."/>
            <person name="Conant G.C."/>
            <person name="Byrne K.P."/>
            <person name="Woolfit M."/>
            <person name="Wolfe K.H."/>
        </authorList>
    </citation>
    <scope>NUCLEOTIDE SEQUENCE [LARGE SCALE GENOMIC DNA]</scope>
    <source>
        <strain evidence="3">ATCC 22028 / DSM 70294 / BCRC 21397 / CBS 2163 / NBRC 10782 / NRRL Y-8283 / UCD 57-17</strain>
    </source>
</reference>
<dbReference type="KEGG" id="vpo:Kpol_1016p28"/>
<accession>A7TNU2</accession>
<evidence type="ECO:0000313" key="2">
    <source>
        <dbReference type="EMBL" id="EDO16085.1"/>
    </source>
</evidence>
<dbReference type="eggNOG" id="ENOG502RZH0">
    <property type="taxonomic scope" value="Eukaryota"/>
</dbReference>
<dbReference type="OMA" id="MEELYVY"/>
<dbReference type="EMBL" id="DS480434">
    <property type="protein sequence ID" value="EDO16085.1"/>
    <property type="molecule type" value="Genomic_DNA"/>
</dbReference>